<proteinExistence type="predicted"/>
<keyword evidence="2" id="KW-1185">Reference proteome</keyword>
<evidence type="ECO:0000313" key="2">
    <source>
        <dbReference type="Proteomes" id="UP001056120"/>
    </source>
</evidence>
<reference evidence="1 2" key="2">
    <citation type="journal article" date="2022" name="Mol. Ecol. Resour.">
        <title>The genomes of chicory, endive, great burdock and yacon provide insights into Asteraceae paleo-polyploidization history and plant inulin production.</title>
        <authorList>
            <person name="Fan W."/>
            <person name="Wang S."/>
            <person name="Wang H."/>
            <person name="Wang A."/>
            <person name="Jiang F."/>
            <person name="Liu H."/>
            <person name="Zhao H."/>
            <person name="Xu D."/>
            <person name="Zhang Y."/>
        </authorList>
    </citation>
    <scope>NUCLEOTIDE SEQUENCE [LARGE SCALE GENOMIC DNA]</scope>
    <source>
        <strain evidence="2">cv. Yunnan</strain>
        <tissue evidence="1">Leaves</tissue>
    </source>
</reference>
<sequence>MEAKRRTAKTLVAKLSSSSEQTRTASVCELRLISKNDPESRSLIAEAGAIPYLSEILYSPSAVAQENATATLLNISISSREPLMSTRGLLDALCHALRHPASASAAAATIFSLLTVETYRPIIGAKRDIQYALIDMIRNPNSHPRSIKDALKALFAMSLYPLNRASVIELEAVPALFSLVVNDGRAGIVEDATAVIAQLAGCEEAGDAFGEVAGVRVLVDLVNSSTSGRVKENAISGLLNLVRCGRKEVGDYVKEMVLMVCDGVSDVAENGSSKGKDKAVELLKLIDLGSVIKQCS</sequence>
<dbReference type="Proteomes" id="UP001056120">
    <property type="component" value="Linkage Group LG23"/>
</dbReference>
<comment type="caution">
    <text evidence="1">The sequence shown here is derived from an EMBL/GenBank/DDBJ whole genome shotgun (WGS) entry which is preliminary data.</text>
</comment>
<evidence type="ECO:0000313" key="1">
    <source>
        <dbReference type="EMBL" id="KAI3717240.1"/>
    </source>
</evidence>
<organism evidence="1 2">
    <name type="scientific">Smallanthus sonchifolius</name>
    <dbReference type="NCBI Taxonomy" id="185202"/>
    <lineage>
        <taxon>Eukaryota</taxon>
        <taxon>Viridiplantae</taxon>
        <taxon>Streptophyta</taxon>
        <taxon>Embryophyta</taxon>
        <taxon>Tracheophyta</taxon>
        <taxon>Spermatophyta</taxon>
        <taxon>Magnoliopsida</taxon>
        <taxon>eudicotyledons</taxon>
        <taxon>Gunneridae</taxon>
        <taxon>Pentapetalae</taxon>
        <taxon>asterids</taxon>
        <taxon>campanulids</taxon>
        <taxon>Asterales</taxon>
        <taxon>Asteraceae</taxon>
        <taxon>Asteroideae</taxon>
        <taxon>Heliantheae alliance</taxon>
        <taxon>Millerieae</taxon>
        <taxon>Smallanthus</taxon>
    </lineage>
</organism>
<accession>A0ACB9B5L6</accession>
<protein>
    <submittedName>
        <fullName evidence="1">Uncharacterized protein</fullName>
    </submittedName>
</protein>
<dbReference type="EMBL" id="CM042040">
    <property type="protein sequence ID" value="KAI3717240.1"/>
    <property type="molecule type" value="Genomic_DNA"/>
</dbReference>
<gene>
    <name evidence="1" type="ORF">L1987_68729</name>
</gene>
<name>A0ACB9B5L6_9ASTR</name>
<reference evidence="2" key="1">
    <citation type="journal article" date="2022" name="Mol. Ecol. Resour.">
        <title>The genomes of chicory, endive, great burdock and yacon provide insights into Asteraceae palaeo-polyploidization history and plant inulin production.</title>
        <authorList>
            <person name="Fan W."/>
            <person name="Wang S."/>
            <person name="Wang H."/>
            <person name="Wang A."/>
            <person name="Jiang F."/>
            <person name="Liu H."/>
            <person name="Zhao H."/>
            <person name="Xu D."/>
            <person name="Zhang Y."/>
        </authorList>
    </citation>
    <scope>NUCLEOTIDE SEQUENCE [LARGE SCALE GENOMIC DNA]</scope>
    <source>
        <strain evidence="2">cv. Yunnan</strain>
    </source>
</reference>